<sequence>MWHNRWTEKPSYEEALALTGLMKTLAAFNPRVAGTPPLGLDLPSSDIDILCHARDAAALAAALWTVGADWEGFTLYQWRRAPRPIIARFRAHGWAFEVFGSPEPVEMQAGWRHFMVEARLLSLGGPALRAAVMAARLGGMKTEPAFAQVLKLRGDPYAALLLLAAAPDDRLSALVAAAGFIPASRGLLAGGR</sequence>
<protein>
    <submittedName>
        <fullName evidence="1">Uncharacterized protein DUF4269</fullName>
    </submittedName>
</protein>
<evidence type="ECO:0000313" key="1">
    <source>
        <dbReference type="EMBL" id="TWB31679.1"/>
    </source>
</evidence>
<dbReference type="RefSeq" id="WP_145614886.1">
    <property type="nucleotide sequence ID" value="NZ_JAYNFR010000092.1"/>
</dbReference>
<reference evidence="1 2" key="1">
    <citation type="submission" date="2019-06" db="EMBL/GenBank/DDBJ databases">
        <title>Genomic Encyclopedia of Type Strains, Phase IV (KMG-V): Genome sequencing to study the core and pangenomes of soil and plant-associated prokaryotes.</title>
        <authorList>
            <person name="Whitman W."/>
        </authorList>
    </citation>
    <scope>NUCLEOTIDE SEQUENCE [LARGE SCALE GENOMIC DNA]</scope>
    <source>
        <strain evidence="1 2">BR 11865</strain>
    </source>
</reference>
<organism evidence="1 2">
    <name type="scientific">Nitrospirillum amazonense</name>
    <dbReference type="NCBI Taxonomy" id="28077"/>
    <lineage>
        <taxon>Bacteria</taxon>
        <taxon>Pseudomonadati</taxon>
        <taxon>Pseudomonadota</taxon>
        <taxon>Alphaproteobacteria</taxon>
        <taxon>Rhodospirillales</taxon>
        <taxon>Azospirillaceae</taxon>
        <taxon>Nitrospirillum</taxon>
    </lineage>
</organism>
<dbReference type="Proteomes" id="UP000316545">
    <property type="component" value="Unassembled WGS sequence"/>
</dbReference>
<accession>A0A560GCY6</accession>
<keyword evidence="2" id="KW-1185">Reference proteome</keyword>
<dbReference type="EMBL" id="VITO01000001">
    <property type="protein sequence ID" value="TWB31679.1"/>
    <property type="molecule type" value="Genomic_DNA"/>
</dbReference>
<proteinExistence type="predicted"/>
<comment type="caution">
    <text evidence="1">The sequence shown here is derived from an EMBL/GenBank/DDBJ whole genome shotgun (WGS) entry which is preliminary data.</text>
</comment>
<dbReference type="InterPro" id="IPR025365">
    <property type="entry name" value="DUF4269"/>
</dbReference>
<gene>
    <name evidence="1" type="ORF">FBZ88_10149</name>
</gene>
<evidence type="ECO:0000313" key="2">
    <source>
        <dbReference type="Proteomes" id="UP000316545"/>
    </source>
</evidence>
<dbReference type="Pfam" id="PF14091">
    <property type="entry name" value="DUF4269"/>
    <property type="match status" value="1"/>
</dbReference>
<name>A0A560GCY6_9PROT</name>
<dbReference type="AlphaFoldDB" id="A0A560GCY6"/>